<evidence type="ECO:0000256" key="1">
    <source>
        <dbReference type="SAM" id="MobiDB-lite"/>
    </source>
</evidence>
<feature type="compositionally biased region" description="Basic and acidic residues" evidence="1">
    <location>
        <begin position="1"/>
        <end position="15"/>
    </location>
</feature>
<evidence type="ECO:0000313" key="2">
    <source>
        <dbReference type="EMBL" id="GMG16407.1"/>
    </source>
</evidence>
<dbReference type="EMBL" id="BSXT01018934">
    <property type="protein sequence ID" value="GMG16407.1"/>
    <property type="molecule type" value="Genomic_DNA"/>
</dbReference>
<accession>A0A9W6YNS2</accession>
<feature type="compositionally biased region" description="Gly residues" evidence="1">
    <location>
        <begin position="19"/>
        <end position="30"/>
    </location>
</feature>
<feature type="region of interest" description="Disordered" evidence="1">
    <location>
        <begin position="1"/>
        <end position="38"/>
    </location>
</feature>
<dbReference type="AlphaFoldDB" id="A0A9W6YNS2"/>
<sequence>MLSKELDASVEDGARVDGGAEGIDEQGGPGRDMAEPSEQRTIFGTAEIRSLQCGRNACNSFVDLVLDHGNCFGDGVEDMPPVLSDGNPVM</sequence>
<gene>
    <name evidence="2" type="ORF">Pfra01_002975400</name>
</gene>
<dbReference type="Proteomes" id="UP001165121">
    <property type="component" value="Unassembled WGS sequence"/>
</dbReference>
<keyword evidence="3" id="KW-1185">Reference proteome</keyword>
<protein>
    <submittedName>
        <fullName evidence="2">Unnamed protein product</fullName>
    </submittedName>
</protein>
<proteinExistence type="predicted"/>
<organism evidence="2 3">
    <name type="scientific">Phytophthora fragariaefolia</name>
    <dbReference type="NCBI Taxonomy" id="1490495"/>
    <lineage>
        <taxon>Eukaryota</taxon>
        <taxon>Sar</taxon>
        <taxon>Stramenopiles</taxon>
        <taxon>Oomycota</taxon>
        <taxon>Peronosporomycetes</taxon>
        <taxon>Peronosporales</taxon>
        <taxon>Peronosporaceae</taxon>
        <taxon>Phytophthora</taxon>
    </lineage>
</organism>
<name>A0A9W6YNS2_9STRA</name>
<comment type="caution">
    <text evidence="2">The sequence shown here is derived from an EMBL/GenBank/DDBJ whole genome shotgun (WGS) entry which is preliminary data.</text>
</comment>
<reference evidence="2" key="1">
    <citation type="submission" date="2023-04" db="EMBL/GenBank/DDBJ databases">
        <title>Phytophthora fragariaefolia NBRC 109709.</title>
        <authorList>
            <person name="Ichikawa N."/>
            <person name="Sato H."/>
            <person name="Tonouchi N."/>
        </authorList>
    </citation>
    <scope>NUCLEOTIDE SEQUENCE</scope>
    <source>
        <strain evidence="2">NBRC 109709</strain>
    </source>
</reference>
<evidence type="ECO:0000313" key="3">
    <source>
        <dbReference type="Proteomes" id="UP001165121"/>
    </source>
</evidence>